<comment type="caution">
    <text evidence="2">The sequence shown here is derived from an EMBL/GenBank/DDBJ whole genome shotgun (WGS) entry which is preliminary data.</text>
</comment>
<sequence length="391" mass="45658">MTEPSSEDPKLELTDELRHEFRKLMEDEWAFLDKKHTGREKSPLTIAENSWPKSKYHLFIDWNWNPDEPHSTAFLRIKISAQFEASRLTPTDFCELIKSLDIWDPKQVSDLRTKTDWGCYHRRLGLYGRPWIPFLLFKYGRMYFYINAHPYISPGCTLVPRNIRKQKVIASMESRWVEYDPPIIIPPHLRSSEDTEYSSTLRYGLAIGKIAASLDDDVDDTDERRAREVPLDVLLHPADKSFWIVFQSFGYLPDFLQRYDSVEEQQPIRRTYRGTYLWKWTEADQPVAVWRMPFSDVQRIAQSRSYSGGYISKVNPEVGGDEKDSPRPQVIVDARDPVWNSWNLQRPIQYYAEEAGLEKYRDELLKSAVSAHDDSNDPPAVQPGPSDSMTN</sequence>
<gene>
    <name evidence="2" type="ORF">AYO21_11474</name>
</gene>
<organism evidence="2 3">
    <name type="scientific">Fonsecaea monophora</name>
    <dbReference type="NCBI Taxonomy" id="254056"/>
    <lineage>
        <taxon>Eukaryota</taxon>
        <taxon>Fungi</taxon>
        <taxon>Dikarya</taxon>
        <taxon>Ascomycota</taxon>
        <taxon>Pezizomycotina</taxon>
        <taxon>Eurotiomycetes</taxon>
        <taxon>Chaetothyriomycetidae</taxon>
        <taxon>Chaetothyriales</taxon>
        <taxon>Herpotrichiellaceae</taxon>
        <taxon>Fonsecaea</taxon>
    </lineage>
</organism>
<dbReference type="EMBL" id="LVKK01000162">
    <property type="protein sequence ID" value="OAG34356.1"/>
    <property type="molecule type" value="Genomic_DNA"/>
</dbReference>
<evidence type="ECO:0000313" key="3">
    <source>
        <dbReference type="Proteomes" id="UP000077002"/>
    </source>
</evidence>
<dbReference type="RefSeq" id="XP_022506308.1">
    <property type="nucleotide sequence ID" value="XM_022661366.1"/>
</dbReference>
<evidence type="ECO:0000313" key="2">
    <source>
        <dbReference type="EMBL" id="OAG34356.1"/>
    </source>
</evidence>
<dbReference type="Proteomes" id="UP000077002">
    <property type="component" value="Unassembled WGS sequence"/>
</dbReference>
<dbReference type="GeneID" id="34606568"/>
<protein>
    <submittedName>
        <fullName evidence="2">Uncharacterized protein</fullName>
    </submittedName>
</protein>
<proteinExistence type="predicted"/>
<reference evidence="2 3" key="1">
    <citation type="submission" date="2016-03" db="EMBL/GenBank/DDBJ databases">
        <title>Draft genome sequence of the Fonsecaea monophora CBS 269.37.</title>
        <authorList>
            <person name="Bombassaro A."/>
            <person name="Vinicius W.A."/>
            <person name="De Hoog S."/>
            <person name="Sun J."/>
            <person name="Souza E.M."/>
            <person name="Raittz R.T."/>
            <person name="Costa F."/>
            <person name="Leao A.C."/>
            <person name="Tadra-Sfeir M.Z."/>
            <person name="Baura V."/>
            <person name="Balsanelli E."/>
            <person name="Pedrosa F.O."/>
            <person name="Moreno L.F."/>
            <person name="Steffens M.B."/>
            <person name="Xi L."/>
            <person name="Bocca A.L."/>
            <person name="Felipe M.S."/>
            <person name="Teixeira M."/>
            <person name="Telles Filho F.Q."/>
            <person name="Azevedo C.M."/>
            <person name="Gomes R."/>
            <person name="Vicente V.A."/>
        </authorList>
    </citation>
    <scope>NUCLEOTIDE SEQUENCE [LARGE SCALE GENOMIC DNA]</scope>
    <source>
        <strain evidence="2 3">CBS 269.37</strain>
    </source>
</reference>
<name>A0A177ERT1_9EURO</name>
<keyword evidence="3" id="KW-1185">Reference proteome</keyword>
<dbReference type="OrthoDB" id="4160921at2759"/>
<dbReference type="AlphaFoldDB" id="A0A177ERT1"/>
<accession>A0A177ERT1</accession>
<feature type="region of interest" description="Disordered" evidence="1">
    <location>
        <begin position="368"/>
        <end position="391"/>
    </location>
</feature>
<evidence type="ECO:0000256" key="1">
    <source>
        <dbReference type="SAM" id="MobiDB-lite"/>
    </source>
</evidence>